<accession>A0AAF3J6A0</accession>
<keyword evidence="1" id="KW-0732">Signal</keyword>
<dbReference type="WBParaSite" id="MBELARI_LOCUS18859">
    <property type="protein sequence ID" value="MBELARI_LOCUS18859"/>
    <property type="gene ID" value="MBELARI_LOCUS18859"/>
</dbReference>
<keyword evidence="2" id="KW-1185">Reference proteome</keyword>
<reference evidence="3" key="1">
    <citation type="submission" date="2024-02" db="UniProtKB">
        <authorList>
            <consortium name="WormBaseParasite"/>
        </authorList>
    </citation>
    <scope>IDENTIFICATION</scope>
</reference>
<feature type="chain" id="PRO_5042027340" evidence="1">
    <location>
        <begin position="18"/>
        <end position="294"/>
    </location>
</feature>
<sequence>MSVLLISVVLLIQQINAEDCPPVPASVTWDPIGEANPDYWGYQAWCSSANGNYYSCYNDGTSDKCYLKACDPLPASVTSDPVEDANFQFMVGGCSNRSMQCYFDGVANKCYFDVCPPLPTSITWGPEIVATFDQYDDGCNGNRLKCYNDGDADGCYLPFKGPCPSKPATVNWAPVGPARFDMFMERACDLGQDCYNDGETDQCYKTEGRCMPKPDSVFNEPTGAAIAGKCPEGYACYHDGDINQCYCHDIAGMYICHAGPCGQLSNLCAKTCGFCVGPGPAWPYPMTAAPNIAY</sequence>
<name>A0AAF3J6A0_9BILA</name>
<evidence type="ECO:0000256" key="1">
    <source>
        <dbReference type="SAM" id="SignalP"/>
    </source>
</evidence>
<protein>
    <submittedName>
        <fullName evidence="3">Uncharacterized protein</fullName>
    </submittedName>
</protein>
<dbReference type="Proteomes" id="UP000887575">
    <property type="component" value="Unassembled WGS sequence"/>
</dbReference>
<dbReference type="AlphaFoldDB" id="A0AAF3J6A0"/>
<evidence type="ECO:0000313" key="3">
    <source>
        <dbReference type="WBParaSite" id="MBELARI_LOCUS18859"/>
    </source>
</evidence>
<organism evidence="2 3">
    <name type="scientific">Mesorhabditis belari</name>
    <dbReference type="NCBI Taxonomy" id="2138241"/>
    <lineage>
        <taxon>Eukaryota</taxon>
        <taxon>Metazoa</taxon>
        <taxon>Ecdysozoa</taxon>
        <taxon>Nematoda</taxon>
        <taxon>Chromadorea</taxon>
        <taxon>Rhabditida</taxon>
        <taxon>Rhabditina</taxon>
        <taxon>Rhabditomorpha</taxon>
        <taxon>Rhabditoidea</taxon>
        <taxon>Rhabditidae</taxon>
        <taxon>Mesorhabditinae</taxon>
        <taxon>Mesorhabditis</taxon>
    </lineage>
</organism>
<feature type="signal peptide" evidence="1">
    <location>
        <begin position="1"/>
        <end position="17"/>
    </location>
</feature>
<proteinExistence type="predicted"/>
<evidence type="ECO:0000313" key="2">
    <source>
        <dbReference type="Proteomes" id="UP000887575"/>
    </source>
</evidence>